<evidence type="ECO:0000313" key="4">
    <source>
        <dbReference type="Proteomes" id="UP000322667"/>
    </source>
</evidence>
<keyword evidence="2" id="KW-0812">Transmembrane</keyword>
<proteinExistence type="predicted"/>
<keyword evidence="4" id="KW-1185">Reference proteome</keyword>
<dbReference type="Proteomes" id="UP000322667">
    <property type="component" value="Chromosome A01"/>
</dbReference>
<feature type="compositionally biased region" description="Acidic residues" evidence="1">
    <location>
        <begin position="103"/>
        <end position="117"/>
    </location>
</feature>
<organism evidence="3 4">
    <name type="scientific">Gossypium tomentosum</name>
    <name type="common">Hawaiian cotton</name>
    <name type="synonym">Gossypium sandvicense</name>
    <dbReference type="NCBI Taxonomy" id="34277"/>
    <lineage>
        <taxon>Eukaryota</taxon>
        <taxon>Viridiplantae</taxon>
        <taxon>Streptophyta</taxon>
        <taxon>Embryophyta</taxon>
        <taxon>Tracheophyta</taxon>
        <taxon>Spermatophyta</taxon>
        <taxon>Magnoliopsida</taxon>
        <taxon>eudicotyledons</taxon>
        <taxon>Gunneridae</taxon>
        <taxon>Pentapetalae</taxon>
        <taxon>rosids</taxon>
        <taxon>malvids</taxon>
        <taxon>Malvales</taxon>
        <taxon>Malvaceae</taxon>
        <taxon>Malvoideae</taxon>
        <taxon>Gossypium</taxon>
    </lineage>
</organism>
<feature type="transmembrane region" description="Helical" evidence="2">
    <location>
        <begin position="66"/>
        <end position="86"/>
    </location>
</feature>
<dbReference type="EMBL" id="CM017610">
    <property type="protein sequence ID" value="TYI42217.1"/>
    <property type="molecule type" value="Genomic_DNA"/>
</dbReference>
<accession>A0A5D2RMY9</accession>
<name>A0A5D2RMY9_GOSTO</name>
<feature type="transmembrane region" description="Helical" evidence="2">
    <location>
        <begin position="25"/>
        <end position="45"/>
    </location>
</feature>
<sequence>MIFFVACFNYIMFINLRTGPSPKGISIFEMIFFVACVNYIMFINLQMSPSPKHCCRYGTYFFKSRNLNASLFNFILLCHCYLLILFHQTTNSLPILKQKDEEGTTDEEIEKCSEDEDGGKSYCYE</sequence>
<evidence type="ECO:0000256" key="1">
    <source>
        <dbReference type="SAM" id="MobiDB-lite"/>
    </source>
</evidence>
<feature type="region of interest" description="Disordered" evidence="1">
    <location>
        <begin position="100"/>
        <end position="125"/>
    </location>
</feature>
<evidence type="ECO:0000256" key="2">
    <source>
        <dbReference type="SAM" id="Phobius"/>
    </source>
</evidence>
<dbReference type="AlphaFoldDB" id="A0A5D2RMY9"/>
<keyword evidence="2" id="KW-1133">Transmembrane helix</keyword>
<protein>
    <submittedName>
        <fullName evidence="3">Uncharacterized protein</fullName>
    </submittedName>
</protein>
<evidence type="ECO:0000313" key="3">
    <source>
        <dbReference type="EMBL" id="TYI42217.1"/>
    </source>
</evidence>
<keyword evidence="2" id="KW-0472">Membrane</keyword>
<gene>
    <name evidence="3" type="ORF">ES332_A01G082500v1</name>
</gene>
<reference evidence="3 4" key="1">
    <citation type="submission" date="2019-07" db="EMBL/GenBank/DDBJ databases">
        <title>WGS assembly of Gossypium tomentosum.</title>
        <authorList>
            <person name="Chen Z.J."/>
            <person name="Sreedasyam A."/>
            <person name="Ando A."/>
            <person name="Song Q."/>
            <person name="De L."/>
            <person name="Hulse-Kemp A."/>
            <person name="Ding M."/>
            <person name="Ye W."/>
            <person name="Kirkbride R."/>
            <person name="Jenkins J."/>
            <person name="Plott C."/>
            <person name="Lovell J."/>
            <person name="Lin Y.-M."/>
            <person name="Vaughn R."/>
            <person name="Liu B."/>
            <person name="Li W."/>
            <person name="Simpson S."/>
            <person name="Scheffler B."/>
            <person name="Saski C."/>
            <person name="Grover C."/>
            <person name="Hu G."/>
            <person name="Conover J."/>
            <person name="Carlson J."/>
            <person name="Shu S."/>
            <person name="Boston L."/>
            <person name="Williams M."/>
            <person name="Peterson D."/>
            <person name="Mcgee K."/>
            <person name="Jones D."/>
            <person name="Wendel J."/>
            <person name="Stelly D."/>
            <person name="Grimwood J."/>
            <person name="Schmutz J."/>
        </authorList>
    </citation>
    <scope>NUCLEOTIDE SEQUENCE [LARGE SCALE GENOMIC DNA]</scope>
    <source>
        <strain evidence="3">7179.01</strain>
    </source>
</reference>